<feature type="compositionally biased region" description="Polar residues" evidence="1">
    <location>
        <begin position="62"/>
        <end position="71"/>
    </location>
</feature>
<gene>
    <name evidence="2" type="ORF">AVEN_77403_1</name>
</gene>
<protein>
    <submittedName>
        <fullName evidence="2">Uncharacterized protein</fullName>
    </submittedName>
</protein>
<feature type="compositionally biased region" description="Basic and acidic residues" evidence="1">
    <location>
        <begin position="1"/>
        <end position="21"/>
    </location>
</feature>
<organism evidence="2 3">
    <name type="scientific">Araneus ventricosus</name>
    <name type="common">Orbweaver spider</name>
    <name type="synonym">Epeira ventricosa</name>
    <dbReference type="NCBI Taxonomy" id="182803"/>
    <lineage>
        <taxon>Eukaryota</taxon>
        <taxon>Metazoa</taxon>
        <taxon>Ecdysozoa</taxon>
        <taxon>Arthropoda</taxon>
        <taxon>Chelicerata</taxon>
        <taxon>Arachnida</taxon>
        <taxon>Araneae</taxon>
        <taxon>Araneomorphae</taxon>
        <taxon>Entelegynae</taxon>
        <taxon>Araneoidea</taxon>
        <taxon>Araneidae</taxon>
        <taxon>Araneus</taxon>
    </lineage>
</organism>
<name>A0A4Y2CAA0_ARAVE</name>
<accession>A0A4Y2CAA0</accession>
<dbReference type="EMBL" id="BGPR01000158">
    <property type="protein sequence ID" value="GBM00607.1"/>
    <property type="molecule type" value="Genomic_DNA"/>
</dbReference>
<evidence type="ECO:0000256" key="1">
    <source>
        <dbReference type="SAM" id="MobiDB-lite"/>
    </source>
</evidence>
<evidence type="ECO:0000313" key="3">
    <source>
        <dbReference type="Proteomes" id="UP000499080"/>
    </source>
</evidence>
<evidence type="ECO:0000313" key="2">
    <source>
        <dbReference type="EMBL" id="GBM00607.1"/>
    </source>
</evidence>
<dbReference type="OrthoDB" id="20507at2759"/>
<feature type="region of interest" description="Disordered" evidence="1">
    <location>
        <begin position="57"/>
        <end position="81"/>
    </location>
</feature>
<sequence length="81" mass="9202">MRRKKDSEDKNAESNENKCEAMDTSETLINENGVTNDKPNVAVDNFRLSDELHWPESLPNYGESSQSTPSKCESKKKKLNI</sequence>
<proteinExistence type="predicted"/>
<reference evidence="2 3" key="1">
    <citation type="journal article" date="2019" name="Sci. Rep.">
        <title>Orb-weaving spider Araneus ventricosus genome elucidates the spidroin gene catalogue.</title>
        <authorList>
            <person name="Kono N."/>
            <person name="Nakamura H."/>
            <person name="Ohtoshi R."/>
            <person name="Moran D.A.P."/>
            <person name="Shinohara A."/>
            <person name="Yoshida Y."/>
            <person name="Fujiwara M."/>
            <person name="Mori M."/>
            <person name="Tomita M."/>
            <person name="Arakawa K."/>
        </authorList>
    </citation>
    <scope>NUCLEOTIDE SEQUENCE [LARGE SCALE GENOMIC DNA]</scope>
</reference>
<keyword evidence="3" id="KW-1185">Reference proteome</keyword>
<feature type="region of interest" description="Disordered" evidence="1">
    <location>
        <begin position="1"/>
        <end position="41"/>
    </location>
</feature>
<dbReference type="AlphaFoldDB" id="A0A4Y2CAA0"/>
<dbReference type="Proteomes" id="UP000499080">
    <property type="component" value="Unassembled WGS sequence"/>
</dbReference>
<feature type="compositionally biased region" description="Polar residues" evidence="1">
    <location>
        <begin position="24"/>
        <end position="38"/>
    </location>
</feature>
<comment type="caution">
    <text evidence="2">The sequence shown here is derived from an EMBL/GenBank/DDBJ whole genome shotgun (WGS) entry which is preliminary data.</text>
</comment>